<comment type="caution">
    <text evidence="7">The sequence shown here is derived from an EMBL/GenBank/DDBJ whole genome shotgun (WGS) entry which is preliminary data.</text>
</comment>
<dbReference type="RefSeq" id="WP_345525325.1">
    <property type="nucleotide sequence ID" value="NZ_BAABKN010000005.1"/>
</dbReference>
<dbReference type="EMBL" id="BAABKN010000005">
    <property type="protein sequence ID" value="GAA4727625.1"/>
    <property type="molecule type" value="Genomic_DNA"/>
</dbReference>
<dbReference type="Gene3D" id="3.20.20.70">
    <property type="entry name" value="Aldolase class I"/>
    <property type="match status" value="1"/>
</dbReference>
<evidence type="ECO:0000256" key="4">
    <source>
        <dbReference type="ARBA" id="ARBA00023002"/>
    </source>
</evidence>
<dbReference type="InterPro" id="IPR000262">
    <property type="entry name" value="FMN-dep_DH"/>
</dbReference>
<accession>A0ABP8YFB5</accession>
<evidence type="ECO:0000256" key="3">
    <source>
        <dbReference type="ARBA" id="ARBA00022643"/>
    </source>
</evidence>
<comment type="cofactor">
    <cofactor evidence="1">
        <name>FMN</name>
        <dbReference type="ChEBI" id="CHEBI:58210"/>
    </cofactor>
</comment>
<evidence type="ECO:0000313" key="8">
    <source>
        <dbReference type="Proteomes" id="UP001499882"/>
    </source>
</evidence>
<organism evidence="7 8">
    <name type="scientific">Nocardioides endophyticus</name>
    <dbReference type="NCBI Taxonomy" id="1353775"/>
    <lineage>
        <taxon>Bacteria</taxon>
        <taxon>Bacillati</taxon>
        <taxon>Actinomycetota</taxon>
        <taxon>Actinomycetes</taxon>
        <taxon>Propionibacteriales</taxon>
        <taxon>Nocardioidaceae</taxon>
        <taxon>Nocardioides</taxon>
    </lineage>
</organism>
<dbReference type="InterPro" id="IPR008259">
    <property type="entry name" value="FMN_hydac_DH_AS"/>
</dbReference>
<gene>
    <name evidence="7" type="primary">lldD_1</name>
    <name evidence="7" type="ORF">GCM10023350_08310</name>
</gene>
<dbReference type="InterPro" id="IPR012133">
    <property type="entry name" value="Alpha-hydoxy_acid_DH_FMN"/>
</dbReference>
<dbReference type="SUPFAM" id="SSF51395">
    <property type="entry name" value="FMN-linked oxidoreductases"/>
    <property type="match status" value="1"/>
</dbReference>
<sequence length="413" mass="44433">MSTTALPTDRRQMPQWRDVAPFLKARPVQRTAEQRRLARCLSVDDLERLARRRVPAAVWDYVHGGSDGELALARNRAAFDRVELRPTAFGQVPEPTVATTILGRTAAAPVILAPTGYTRLSHHTGERAVAAAAAAAGVPYALSTYATTSITDTARAAPGGRNWFQLYLMKDRAVSLAHLAEARQRGYEAIMLTINTTVTGMKRQDKRNGFAVPPQLTARTVAGMGRHPGWVANILTTEPLRFATFPEGSTYARWGMSNQLREQAIRPADITWLKQQWEGPVVVKGVQSVADAVEAVDAGADAIVLSNHGGRQLDRAPVPLELLPDVVPVVGDRAEVYVDSGVRSGGDIAAAIGLGARGVMVGRAYLYGLMVGGQRGVTATLDLLVDELRRAMCLLGTPDVDSIGPGHVRLRAS</sequence>
<reference evidence="8" key="1">
    <citation type="journal article" date="2019" name="Int. J. Syst. Evol. Microbiol.">
        <title>The Global Catalogue of Microorganisms (GCM) 10K type strain sequencing project: providing services to taxonomists for standard genome sequencing and annotation.</title>
        <authorList>
            <consortium name="The Broad Institute Genomics Platform"/>
            <consortium name="The Broad Institute Genome Sequencing Center for Infectious Disease"/>
            <person name="Wu L."/>
            <person name="Ma J."/>
        </authorList>
    </citation>
    <scope>NUCLEOTIDE SEQUENCE [LARGE SCALE GENOMIC DNA]</scope>
    <source>
        <strain evidence="8">JCM 18532</strain>
    </source>
</reference>
<evidence type="ECO:0000256" key="2">
    <source>
        <dbReference type="ARBA" id="ARBA00022630"/>
    </source>
</evidence>
<dbReference type="PANTHER" id="PTHR10578">
    <property type="entry name" value="S -2-HYDROXY-ACID OXIDASE-RELATED"/>
    <property type="match status" value="1"/>
</dbReference>
<dbReference type="CDD" id="cd02809">
    <property type="entry name" value="alpha_hydroxyacid_oxid_FMN"/>
    <property type="match status" value="1"/>
</dbReference>
<keyword evidence="2" id="KW-0285">Flavoprotein</keyword>
<proteinExistence type="inferred from homology"/>
<dbReference type="InterPro" id="IPR037396">
    <property type="entry name" value="FMN_HAD"/>
</dbReference>
<dbReference type="Proteomes" id="UP001499882">
    <property type="component" value="Unassembled WGS sequence"/>
</dbReference>
<name>A0ABP8YFB5_9ACTN</name>
<protein>
    <submittedName>
        <fullName evidence="7">Quinone-dependent L-lactate dehydrogenase</fullName>
    </submittedName>
</protein>
<dbReference type="PANTHER" id="PTHR10578:SF107">
    <property type="entry name" value="2-HYDROXYACID OXIDASE 1"/>
    <property type="match status" value="1"/>
</dbReference>
<evidence type="ECO:0000256" key="5">
    <source>
        <dbReference type="ARBA" id="ARBA00024042"/>
    </source>
</evidence>
<dbReference type="PROSITE" id="PS51349">
    <property type="entry name" value="FMN_HYDROXY_ACID_DH_2"/>
    <property type="match status" value="1"/>
</dbReference>
<keyword evidence="4" id="KW-0560">Oxidoreductase</keyword>
<feature type="domain" description="FMN hydroxy acid dehydrogenase" evidence="6">
    <location>
        <begin position="35"/>
        <end position="413"/>
    </location>
</feature>
<comment type="similarity">
    <text evidence="5">Belongs to the FMN-dependent alpha-hydroxy acid dehydrogenase family.</text>
</comment>
<evidence type="ECO:0000313" key="7">
    <source>
        <dbReference type="EMBL" id="GAA4727625.1"/>
    </source>
</evidence>
<keyword evidence="3" id="KW-0288">FMN</keyword>
<dbReference type="PIRSF" id="PIRSF000138">
    <property type="entry name" value="Al-hdrx_acd_dh"/>
    <property type="match status" value="1"/>
</dbReference>
<dbReference type="InterPro" id="IPR013785">
    <property type="entry name" value="Aldolase_TIM"/>
</dbReference>
<evidence type="ECO:0000256" key="1">
    <source>
        <dbReference type="ARBA" id="ARBA00001917"/>
    </source>
</evidence>
<keyword evidence="8" id="KW-1185">Reference proteome</keyword>
<dbReference type="PROSITE" id="PS00557">
    <property type="entry name" value="FMN_HYDROXY_ACID_DH_1"/>
    <property type="match status" value="1"/>
</dbReference>
<dbReference type="Pfam" id="PF01070">
    <property type="entry name" value="FMN_dh"/>
    <property type="match status" value="1"/>
</dbReference>
<evidence type="ECO:0000259" key="6">
    <source>
        <dbReference type="PROSITE" id="PS51349"/>
    </source>
</evidence>